<dbReference type="Proteomes" id="UP000215335">
    <property type="component" value="Unassembled WGS sequence"/>
</dbReference>
<dbReference type="EMBL" id="NNAY01005250">
    <property type="protein sequence ID" value="OXU16825.1"/>
    <property type="molecule type" value="Genomic_DNA"/>
</dbReference>
<proteinExistence type="predicted"/>
<reference evidence="1 2" key="1">
    <citation type="journal article" date="2017" name="Curr. Biol.">
        <title>The Evolution of Venom by Co-option of Single-Copy Genes.</title>
        <authorList>
            <person name="Martinson E.O."/>
            <person name="Mrinalini"/>
            <person name="Kelkar Y.D."/>
            <person name="Chang C.H."/>
            <person name="Werren J.H."/>
        </authorList>
    </citation>
    <scope>NUCLEOTIDE SEQUENCE [LARGE SCALE GENOMIC DNA]</scope>
    <source>
        <strain evidence="1 2">Alberta</strain>
        <tissue evidence="1">Whole body</tissue>
    </source>
</reference>
<evidence type="ECO:0008006" key="3">
    <source>
        <dbReference type="Google" id="ProtNLM"/>
    </source>
</evidence>
<evidence type="ECO:0000313" key="1">
    <source>
        <dbReference type="EMBL" id="OXU16825.1"/>
    </source>
</evidence>
<accession>A0A232EEP9</accession>
<gene>
    <name evidence="1" type="ORF">TSAR_004282</name>
</gene>
<dbReference type="AlphaFoldDB" id="A0A232EEP9"/>
<dbReference type="SUPFAM" id="SSF56219">
    <property type="entry name" value="DNase I-like"/>
    <property type="match status" value="1"/>
</dbReference>
<protein>
    <recommendedName>
        <fullName evidence="3">Endonuclease/exonuclease/phosphatase domain-containing protein</fullName>
    </recommendedName>
</protein>
<dbReference type="InterPro" id="IPR036691">
    <property type="entry name" value="Endo/exonu/phosph_ase_sf"/>
</dbReference>
<name>A0A232EEP9_9HYME</name>
<dbReference type="Gene3D" id="3.60.10.10">
    <property type="entry name" value="Endonuclease/exonuclease/phosphatase"/>
    <property type="match status" value="1"/>
</dbReference>
<keyword evidence="2" id="KW-1185">Reference proteome</keyword>
<comment type="caution">
    <text evidence="1">The sequence shown here is derived from an EMBL/GenBank/DDBJ whole genome shotgun (WGS) entry which is preliminary data.</text>
</comment>
<sequence>MNPRLIVHDIPVELTSDQIVSCIIDQNIPDATREDMKHVYIYPARDKKSRSCVVETKPMFRYALLNRKRVNIDWSACRILDHVVVKQCIKCQRFCHIAREGSKDACCAGTHKSRTCKKRDFLRCNNCMSTREGKGCGSVAIYVHRSITVRVLCRLGQPLVYSEQPEFLFLELTLEHYKIFCGVVYSPPKTGFWSDVEEAILNCMNAYDLYILMGDFNIDWRLNSSSRVTLADSLTSCFLEPIPFASTHHTDDSHTSIDYICLSDGAPPNIRHRSYKRLNLNKLLGDWSPFYRTVDIDYKVKFLTKSLIESLDKHAPYREFFS</sequence>
<dbReference type="OrthoDB" id="7699172at2759"/>
<evidence type="ECO:0000313" key="2">
    <source>
        <dbReference type="Proteomes" id="UP000215335"/>
    </source>
</evidence>
<organism evidence="1 2">
    <name type="scientific">Trichomalopsis sarcophagae</name>
    <dbReference type="NCBI Taxonomy" id="543379"/>
    <lineage>
        <taxon>Eukaryota</taxon>
        <taxon>Metazoa</taxon>
        <taxon>Ecdysozoa</taxon>
        <taxon>Arthropoda</taxon>
        <taxon>Hexapoda</taxon>
        <taxon>Insecta</taxon>
        <taxon>Pterygota</taxon>
        <taxon>Neoptera</taxon>
        <taxon>Endopterygota</taxon>
        <taxon>Hymenoptera</taxon>
        <taxon>Apocrita</taxon>
        <taxon>Proctotrupomorpha</taxon>
        <taxon>Chalcidoidea</taxon>
        <taxon>Pteromalidae</taxon>
        <taxon>Pteromalinae</taxon>
        <taxon>Trichomalopsis</taxon>
    </lineage>
</organism>